<comment type="caution">
    <text evidence="2">The sequence shown here is derived from an EMBL/GenBank/DDBJ whole genome shotgun (WGS) entry which is preliminary data.</text>
</comment>
<evidence type="ECO:0000313" key="3">
    <source>
        <dbReference type="Proteomes" id="UP000283709"/>
    </source>
</evidence>
<dbReference type="AlphaFoldDB" id="A0A420FS77"/>
<dbReference type="EMBL" id="MCAS01000045">
    <property type="protein sequence ID" value="RKF35761.1"/>
    <property type="molecule type" value="Genomic_DNA"/>
</dbReference>
<name>A0A420FS77_9BURK</name>
<proteinExistence type="inferred from homology"/>
<sequence length="84" mass="8931">MIAMIEAGRNSVNIVQQLHAIEKAITNAKKALVHDHVAHGLKLQSTSDAASAQAVVTEFKKSARTSGWSKLCANTLQSISAYLG</sequence>
<organism evidence="2 3">
    <name type="scientific">Paraburkholderia fungorum</name>
    <dbReference type="NCBI Taxonomy" id="134537"/>
    <lineage>
        <taxon>Bacteria</taxon>
        <taxon>Pseudomonadati</taxon>
        <taxon>Pseudomonadota</taxon>
        <taxon>Betaproteobacteria</taxon>
        <taxon>Burkholderiales</taxon>
        <taxon>Burkholderiaceae</taxon>
        <taxon>Paraburkholderia</taxon>
    </lineage>
</organism>
<dbReference type="InterPro" id="IPR038390">
    <property type="entry name" value="Metal_Tscrpt_repr_sf"/>
</dbReference>
<dbReference type="InterPro" id="IPR003735">
    <property type="entry name" value="Metal_Tscrpt_repr"/>
</dbReference>
<protein>
    <submittedName>
        <fullName evidence="2">Uncharacterized protein</fullName>
    </submittedName>
</protein>
<comment type="similarity">
    <text evidence="1">Belongs to the FrmR/RcnR family.</text>
</comment>
<dbReference type="Proteomes" id="UP000283709">
    <property type="component" value="Unassembled WGS sequence"/>
</dbReference>
<accession>A0A420FS77</accession>
<dbReference type="Gene3D" id="1.20.58.1000">
    <property type="entry name" value="Metal-sensitive repressor, helix protomer"/>
    <property type="match status" value="1"/>
</dbReference>
<dbReference type="OrthoDB" id="9811244at2"/>
<dbReference type="RefSeq" id="WP_120348098.1">
    <property type="nucleotide sequence ID" value="NZ_MCAS01000045.1"/>
</dbReference>
<gene>
    <name evidence="2" type="ORF">BCY88_08975</name>
</gene>
<reference evidence="2 3" key="1">
    <citation type="submission" date="2016-07" db="EMBL/GenBank/DDBJ databases">
        <title>Genome analysis of Burkholderia fungorum ES3-20.</title>
        <authorList>
            <person name="Xu D."/>
            <person name="Yao R."/>
            <person name="Zheng S."/>
        </authorList>
    </citation>
    <scope>NUCLEOTIDE SEQUENCE [LARGE SCALE GENOMIC DNA]</scope>
    <source>
        <strain evidence="2 3">ES3-20</strain>
    </source>
</reference>
<dbReference type="GO" id="GO:0046872">
    <property type="term" value="F:metal ion binding"/>
    <property type="evidence" value="ECO:0007669"/>
    <property type="project" value="InterPro"/>
</dbReference>
<dbReference type="GO" id="GO:0045892">
    <property type="term" value="P:negative regulation of DNA-templated transcription"/>
    <property type="evidence" value="ECO:0007669"/>
    <property type="project" value="UniProtKB-ARBA"/>
</dbReference>
<evidence type="ECO:0000313" key="2">
    <source>
        <dbReference type="EMBL" id="RKF35761.1"/>
    </source>
</evidence>
<dbReference type="GO" id="GO:0003677">
    <property type="term" value="F:DNA binding"/>
    <property type="evidence" value="ECO:0007669"/>
    <property type="project" value="InterPro"/>
</dbReference>
<dbReference type="Pfam" id="PF02583">
    <property type="entry name" value="Trns_repr_metal"/>
    <property type="match status" value="1"/>
</dbReference>
<evidence type="ECO:0000256" key="1">
    <source>
        <dbReference type="ARBA" id="ARBA00005260"/>
    </source>
</evidence>